<name>A0AB39MTD7_9ACTN</name>
<dbReference type="RefSeq" id="WP_369268787.1">
    <property type="nucleotide sequence ID" value="NZ_CP163432.1"/>
</dbReference>
<gene>
    <name evidence="1" type="ORF">AB5J55_01005</name>
</gene>
<accession>A0AB39MTD7</accession>
<organism evidence="1">
    <name type="scientific">Streptomyces sp. R11</name>
    <dbReference type="NCBI Taxonomy" id="3238625"/>
    <lineage>
        <taxon>Bacteria</taxon>
        <taxon>Bacillati</taxon>
        <taxon>Actinomycetota</taxon>
        <taxon>Actinomycetes</taxon>
        <taxon>Kitasatosporales</taxon>
        <taxon>Streptomycetaceae</taxon>
        <taxon>Streptomyces</taxon>
    </lineage>
</organism>
<dbReference type="EMBL" id="CP163432">
    <property type="protein sequence ID" value="XDQ08331.1"/>
    <property type="molecule type" value="Genomic_DNA"/>
</dbReference>
<reference evidence="1" key="1">
    <citation type="submission" date="2024-07" db="EMBL/GenBank/DDBJ databases">
        <authorList>
            <person name="Yu S.T."/>
        </authorList>
    </citation>
    <scope>NUCLEOTIDE SEQUENCE</scope>
    <source>
        <strain evidence="1">R11</strain>
    </source>
</reference>
<dbReference type="AlphaFoldDB" id="A0AB39MTD7"/>
<evidence type="ECO:0000313" key="1">
    <source>
        <dbReference type="EMBL" id="XDQ08331.1"/>
    </source>
</evidence>
<sequence>MTCDDLAGPEVQDTYTGALAHIIEAKHEDQPLLEAPATDAVGDTADRLPPNALRSFSVTMTPAQAPRSEAKVVQVDATDAARLGVIVRCLATTRLGARFRCTSRDGHDVDLVVAEIRRYPKVTVDEVDPPHGARLALTGAGANDLHLKPGDIVGKTKRAA</sequence>
<protein>
    <submittedName>
        <fullName evidence="1">Uncharacterized protein</fullName>
    </submittedName>
</protein>
<proteinExistence type="predicted"/>